<keyword evidence="2" id="KW-0560">Oxidoreductase</keyword>
<dbReference type="RefSeq" id="WP_067968639.1">
    <property type="nucleotide sequence ID" value="NZ_CP015007.1"/>
</dbReference>
<gene>
    <name evidence="1" type="ORF">AA2016_6013</name>
    <name evidence="2" type="ORF">FHS67_001204</name>
</gene>
<dbReference type="AlphaFoldDB" id="A0AAC8YUV4"/>
<evidence type="ECO:0000313" key="3">
    <source>
        <dbReference type="Proteomes" id="UP000075755"/>
    </source>
</evidence>
<geneLocation type="plasmid" evidence="1 3">
    <name>pAA02</name>
</geneLocation>
<keyword evidence="4" id="KW-1185">Reference proteome</keyword>
<evidence type="ECO:0000313" key="1">
    <source>
        <dbReference type="EMBL" id="AMS44917.1"/>
    </source>
</evidence>
<protein>
    <submittedName>
        <fullName evidence="2">Indolepyruvate ferredoxin oxidoreductase beta subunit</fullName>
        <ecNumber evidence="2">1.2.7.8</ecNumber>
    </submittedName>
</protein>
<sequence>MSEKVVPGDGRTDVAQVIDALGLAADQVVAFDMEALATSAGSVISSSLFGALAGSGALPFPRDSYGR</sequence>
<reference evidence="2 4" key="2">
    <citation type="submission" date="2020-08" db="EMBL/GenBank/DDBJ databases">
        <title>Genomic Encyclopedia of Type Strains, Phase IV (KMG-IV): sequencing the most valuable type-strain genomes for metagenomic binning, comparative biology and taxonomic classification.</title>
        <authorList>
            <person name="Goeker M."/>
        </authorList>
    </citation>
    <scope>NUCLEOTIDE SEQUENCE [LARGE SCALE GENOMIC DNA]</scope>
    <source>
        <strain evidence="2 4">DSM 10368</strain>
    </source>
</reference>
<dbReference type="KEGG" id="aak:AA2016_6013"/>
<accession>A0AAC8YUV4</accession>
<reference evidence="1 3" key="1">
    <citation type="submission" date="2016-03" db="EMBL/GenBank/DDBJ databases">
        <title>Complete genome of Aminobacter aminovorans KCTC 2477.</title>
        <authorList>
            <person name="Kim K.M."/>
        </authorList>
    </citation>
    <scope>NUCLEOTIDE SEQUENCE [LARGE SCALE GENOMIC DNA]</scope>
    <source>
        <strain evidence="1 3">KCTC 2477</strain>
        <plasmid evidence="1 3">pAA02</plasmid>
    </source>
</reference>
<dbReference type="EMBL" id="JACICB010000004">
    <property type="protein sequence ID" value="MBB3704894.1"/>
    <property type="molecule type" value="Genomic_DNA"/>
</dbReference>
<evidence type="ECO:0000313" key="2">
    <source>
        <dbReference type="EMBL" id="MBB3704894.1"/>
    </source>
</evidence>
<dbReference type="Proteomes" id="UP000577697">
    <property type="component" value="Unassembled WGS sequence"/>
</dbReference>
<organism evidence="1 3">
    <name type="scientific">Aminobacter aminovorans</name>
    <name type="common">Chelatobacter heintzii</name>
    <dbReference type="NCBI Taxonomy" id="83263"/>
    <lineage>
        <taxon>Bacteria</taxon>
        <taxon>Pseudomonadati</taxon>
        <taxon>Pseudomonadota</taxon>
        <taxon>Alphaproteobacteria</taxon>
        <taxon>Hyphomicrobiales</taxon>
        <taxon>Phyllobacteriaceae</taxon>
        <taxon>Aminobacter</taxon>
    </lineage>
</organism>
<evidence type="ECO:0000313" key="4">
    <source>
        <dbReference type="Proteomes" id="UP000577697"/>
    </source>
</evidence>
<dbReference type="Proteomes" id="UP000075755">
    <property type="component" value="Plasmid pAA02"/>
</dbReference>
<proteinExistence type="predicted"/>
<dbReference type="EC" id="1.2.7.8" evidence="2"/>
<name>A0AAC8YUV4_AMIAI</name>
<keyword evidence="1" id="KW-0614">Plasmid</keyword>
<dbReference type="GO" id="GO:0043805">
    <property type="term" value="F:indolepyruvate ferredoxin oxidoreductase activity"/>
    <property type="evidence" value="ECO:0007669"/>
    <property type="project" value="UniProtKB-EC"/>
</dbReference>
<dbReference type="EMBL" id="CP015007">
    <property type="protein sequence ID" value="AMS44917.1"/>
    <property type="molecule type" value="Genomic_DNA"/>
</dbReference>